<dbReference type="Proteomes" id="UP000267448">
    <property type="component" value="Unassembled WGS sequence"/>
</dbReference>
<keyword evidence="2" id="KW-1185">Reference proteome</keyword>
<dbReference type="RefSeq" id="WP_126519353.1">
    <property type="nucleotide sequence ID" value="NZ_RXNU01000002.1"/>
</dbReference>
<comment type="caution">
    <text evidence="1">The sequence shown here is derived from an EMBL/GenBank/DDBJ whole genome shotgun (WGS) entry which is preliminary data.</text>
</comment>
<dbReference type="AlphaFoldDB" id="A0A431WXY4"/>
<protein>
    <submittedName>
        <fullName evidence="1">Uncharacterized protein</fullName>
    </submittedName>
</protein>
<gene>
    <name evidence="1" type="ORF">EKG38_06115</name>
</gene>
<reference evidence="1 2" key="1">
    <citation type="submission" date="2018-12" db="EMBL/GenBank/DDBJ databases">
        <authorList>
            <person name="Yu L."/>
        </authorList>
    </citation>
    <scope>NUCLEOTIDE SEQUENCE [LARGE SCALE GENOMIC DNA]</scope>
    <source>
        <strain evidence="1 2">HAW-EB2</strain>
    </source>
</reference>
<evidence type="ECO:0000313" key="2">
    <source>
        <dbReference type="Proteomes" id="UP000267448"/>
    </source>
</evidence>
<dbReference type="OrthoDB" id="6264499at2"/>
<accession>A0A431WXY4</accession>
<organism evidence="1 2">
    <name type="scientific">Shewanella canadensis</name>
    <dbReference type="NCBI Taxonomy" id="271096"/>
    <lineage>
        <taxon>Bacteria</taxon>
        <taxon>Pseudomonadati</taxon>
        <taxon>Pseudomonadota</taxon>
        <taxon>Gammaproteobacteria</taxon>
        <taxon>Alteromonadales</taxon>
        <taxon>Shewanellaceae</taxon>
        <taxon>Shewanella</taxon>
    </lineage>
</organism>
<dbReference type="EMBL" id="RXNU01000002">
    <property type="protein sequence ID" value="RTR40288.1"/>
    <property type="molecule type" value="Genomic_DNA"/>
</dbReference>
<evidence type="ECO:0000313" key="1">
    <source>
        <dbReference type="EMBL" id="RTR40288.1"/>
    </source>
</evidence>
<name>A0A431WXY4_9GAMM</name>
<proteinExistence type="predicted"/>
<sequence length="404" mass="46176">MKIVDLEKVVQKLIDKPINKTLVSLVSYMSGNGTGKAKFIKALRNKRICSYQSKLLKKYLKHPKKYLTLEIDKLDFTVSYNRKATKFIKAITCKSKGLLQVSPSLQPFITVEAVRLDAINKACHKDQKNRPHYILKFEVRVKGKPEAVLSIHLADGSKSDYKGLRFSFNPRHFSALELAAVFSHIYKVLGAVEYNNVMAKARVTRVDVAVNLPGISSVFLLFMPPHGNSQHSTCYPETEGAICETLYIGPFPKDDDFDRTRKSKYRIYCWLLNKLKSGCELNISEHTVAARLEYELNCWDNQRGLMLTNLNDALVKLDCLQIIDPLDFHHIPEKWHRELLVNKSISNIRKRLSPIKKKLNKHNGFNLLALNSRWTAQEQAKALTELKCILTAPKSMFKELSDEA</sequence>